<evidence type="ECO:0000313" key="5">
    <source>
        <dbReference type="Proteomes" id="UP001302329"/>
    </source>
</evidence>
<proteinExistence type="inferred from homology"/>
<evidence type="ECO:0000256" key="2">
    <source>
        <dbReference type="RuleBase" id="RU003682"/>
    </source>
</evidence>
<protein>
    <submittedName>
        <fullName evidence="4">2-oxoglutarate and iron-dependent oxygenase domain-containing protein</fullName>
    </submittedName>
</protein>
<dbReference type="RefSeq" id="WP_323355643.1">
    <property type="nucleotide sequence ID" value="NZ_JAYGHY010000005.1"/>
</dbReference>
<reference evidence="4 5" key="1">
    <citation type="submission" date="2023-12" db="EMBL/GenBank/DDBJ databases">
        <title>Baltic Sea Cyanobacteria.</title>
        <authorList>
            <person name="Delbaje E."/>
            <person name="Fewer D.P."/>
            <person name="Shishido T.K."/>
        </authorList>
    </citation>
    <scope>NUCLEOTIDE SEQUENCE [LARGE SCALE GENOMIC DNA]</scope>
    <source>
        <strain evidence="4 5">UHCC 0281</strain>
    </source>
</reference>
<dbReference type="Proteomes" id="UP001302329">
    <property type="component" value="Unassembled WGS sequence"/>
</dbReference>
<keyword evidence="5" id="KW-1185">Reference proteome</keyword>
<sequence length="318" mass="34946">MAEAILDVDLLAFERGSQRAREAVVDGVRRSLATGFVYTSSDLPVDLLDSAYGVLQRFFALEPEAKRCFRAPGANGQTGYTELLVETAAGSVHPDWKEMLNWSAPLPLGHPLRRRFPQLYPEQLLPEAAVPGITVLLAEFHRAIADLQRRFLRVIALGMGCAEDFFEEMVSEAPTLTRALRYPPMADAPAQGHLWAAAHGDINLITALPRATGPGLQVRVAGEWLEAAPPEGRVIINTGLMLERLSNGRIPTGWHRVMAPAGATSERHSVVQFCHARPWTILAPVPSCCSPHHPQRYSAIRAADALEEVLYRINLLES</sequence>
<dbReference type="Gene3D" id="2.60.120.330">
    <property type="entry name" value="B-lactam Antibiotic, Isopenicillin N Synthase, Chain"/>
    <property type="match status" value="1"/>
</dbReference>
<gene>
    <name evidence="4" type="ORF">VB739_02990</name>
</gene>
<evidence type="ECO:0000259" key="3">
    <source>
        <dbReference type="PROSITE" id="PS51471"/>
    </source>
</evidence>
<dbReference type="Pfam" id="PF14226">
    <property type="entry name" value="DIOX_N"/>
    <property type="match status" value="1"/>
</dbReference>
<dbReference type="PROSITE" id="PS51471">
    <property type="entry name" value="FE2OG_OXY"/>
    <property type="match status" value="1"/>
</dbReference>
<dbReference type="Pfam" id="PF03171">
    <property type="entry name" value="2OG-FeII_Oxy"/>
    <property type="match status" value="1"/>
</dbReference>
<dbReference type="InterPro" id="IPR027443">
    <property type="entry name" value="IPNS-like_sf"/>
</dbReference>
<dbReference type="EMBL" id="JAYGHY010000005">
    <property type="protein sequence ID" value="MEA5441511.1"/>
    <property type="molecule type" value="Genomic_DNA"/>
</dbReference>
<comment type="similarity">
    <text evidence="2">Belongs to the iron/ascorbate-dependent oxidoreductase family.</text>
</comment>
<dbReference type="PANTHER" id="PTHR47990">
    <property type="entry name" value="2-OXOGLUTARATE (2OG) AND FE(II)-DEPENDENT OXYGENASE SUPERFAMILY PROTEIN-RELATED"/>
    <property type="match status" value="1"/>
</dbReference>
<dbReference type="InterPro" id="IPR026992">
    <property type="entry name" value="DIOX_N"/>
</dbReference>
<keyword evidence="2" id="KW-0408">Iron</keyword>
<organism evidence="4 5">
    <name type="scientific">Cyanobium gracile UHCC 0281</name>
    <dbReference type="NCBI Taxonomy" id="3110309"/>
    <lineage>
        <taxon>Bacteria</taxon>
        <taxon>Bacillati</taxon>
        <taxon>Cyanobacteriota</taxon>
        <taxon>Cyanophyceae</taxon>
        <taxon>Synechococcales</taxon>
        <taxon>Prochlorococcaceae</taxon>
        <taxon>Cyanobium</taxon>
    </lineage>
</organism>
<keyword evidence="2" id="KW-0560">Oxidoreductase</keyword>
<name>A0ABU5SSN1_9CYAN</name>
<dbReference type="InterPro" id="IPR005123">
    <property type="entry name" value="Oxoglu/Fe-dep_dioxygenase_dom"/>
</dbReference>
<feature type="domain" description="Fe2OG dioxygenase" evidence="3">
    <location>
        <begin position="172"/>
        <end position="276"/>
    </location>
</feature>
<keyword evidence="2" id="KW-0479">Metal-binding</keyword>
<evidence type="ECO:0000313" key="4">
    <source>
        <dbReference type="EMBL" id="MEA5441511.1"/>
    </source>
</evidence>
<evidence type="ECO:0000256" key="1">
    <source>
        <dbReference type="ARBA" id="ARBA00004792"/>
    </source>
</evidence>
<dbReference type="InterPro" id="IPR050231">
    <property type="entry name" value="Iron_ascorbate_oxido_reductase"/>
</dbReference>
<dbReference type="SUPFAM" id="SSF51197">
    <property type="entry name" value="Clavaminate synthase-like"/>
    <property type="match status" value="1"/>
</dbReference>
<comment type="caution">
    <text evidence="4">The sequence shown here is derived from an EMBL/GenBank/DDBJ whole genome shotgun (WGS) entry which is preliminary data.</text>
</comment>
<comment type="pathway">
    <text evidence="1">Antibiotic biosynthesis.</text>
</comment>
<dbReference type="InterPro" id="IPR044861">
    <property type="entry name" value="IPNS-like_FE2OG_OXY"/>
</dbReference>
<accession>A0ABU5SSN1</accession>